<dbReference type="CDD" id="cd00565">
    <property type="entry name" value="Ubl_ThiS"/>
    <property type="match status" value="1"/>
</dbReference>
<sequence length="70" mass="7836">MAKIQVNGNEQEVEVPISLIELIKKNDVAQPEMVSIQVNGEFLPRENFNSTLIYDGDEVDFLYFMGGGSN</sequence>
<dbReference type="NCBIfam" id="TIGR01683">
    <property type="entry name" value="thiS"/>
    <property type="match status" value="1"/>
</dbReference>
<protein>
    <submittedName>
        <fullName evidence="1">Sulfur carrier protein ThiS</fullName>
    </submittedName>
</protein>
<evidence type="ECO:0000313" key="1">
    <source>
        <dbReference type="EMBL" id="BBE19868.1"/>
    </source>
</evidence>
<dbReference type="InterPro" id="IPR003749">
    <property type="entry name" value="ThiS/MoaD-like"/>
</dbReference>
<keyword evidence="2" id="KW-1185">Reference proteome</keyword>
<accession>A0A5K7SE69</accession>
<dbReference type="Gene3D" id="3.10.20.30">
    <property type="match status" value="1"/>
</dbReference>
<gene>
    <name evidence="1" type="ORF">AQPE_4056</name>
</gene>
<dbReference type="EMBL" id="AP018694">
    <property type="protein sequence ID" value="BBE19868.1"/>
    <property type="molecule type" value="Genomic_DNA"/>
</dbReference>
<dbReference type="InterPro" id="IPR012675">
    <property type="entry name" value="Beta-grasp_dom_sf"/>
</dbReference>
<evidence type="ECO:0000313" key="2">
    <source>
        <dbReference type="Proteomes" id="UP001193389"/>
    </source>
</evidence>
<organism evidence="1 2">
    <name type="scientific">Aquipluma nitroreducens</name>
    <dbReference type="NCBI Taxonomy" id="2010828"/>
    <lineage>
        <taxon>Bacteria</taxon>
        <taxon>Pseudomonadati</taxon>
        <taxon>Bacteroidota</taxon>
        <taxon>Bacteroidia</taxon>
        <taxon>Marinilabiliales</taxon>
        <taxon>Prolixibacteraceae</taxon>
        <taxon>Aquipluma</taxon>
    </lineage>
</organism>
<dbReference type="InterPro" id="IPR016155">
    <property type="entry name" value="Mopterin_synth/thiamin_S_b"/>
</dbReference>
<dbReference type="KEGG" id="anf:AQPE_4056"/>
<dbReference type="RefSeq" id="WP_318348077.1">
    <property type="nucleotide sequence ID" value="NZ_AP018694.1"/>
</dbReference>
<dbReference type="InterPro" id="IPR010035">
    <property type="entry name" value="Thi_S"/>
</dbReference>
<reference evidence="1" key="1">
    <citation type="journal article" date="2020" name="Int. J. Syst. Evol. Microbiol.">
        <title>Aquipluma nitroreducens gen. nov. sp. nov., a novel facultatively anaerobic bacterium isolated from a freshwater lake.</title>
        <authorList>
            <person name="Watanabe M."/>
            <person name="Kojima H."/>
            <person name="Fukui M."/>
        </authorList>
    </citation>
    <scope>NUCLEOTIDE SEQUENCE</scope>
    <source>
        <strain evidence="1">MeG22</strain>
    </source>
</reference>
<dbReference type="SUPFAM" id="SSF54285">
    <property type="entry name" value="MoaD/ThiS"/>
    <property type="match status" value="1"/>
</dbReference>
<dbReference type="Proteomes" id="UP001193389">
    <property type="component" value="Chromosome"/>
</dbReference>
<dbReference type="PANTHER" id="PTHR34472">
    <property type="entry name" value="SULFUR CARRIER PROTEIN THIS"/>
    <property type="match status" value="1"/>
</dbReference>
<proteinExistence type="predicted"/>
<name>A0A5K7SE69_9BACT</name>
<dbReference type="Pfam" id="PF02597">
    <property type="entry name" value="ThiS"/>
    <property type="match status" value="1"/>
</dbReference>
<dbReference type="AlphaFoldDB" id="A0A5K7SE69"/>
<dbReference type="PANTHER" id="PTHR34472:SF1">
    <property type="entry name" value="SULFUR CARRIER PROTEIN THIS"/>
    <property type="match status" value="1"/>
</dbReference>